<dbReference type="Pfam" id="PF01494">
    <property type="entry name" value="FAD_binding_3"/>
    <property type="match status" value="2"/>
</dbReference>
<comment type="caution">
    <text evidence="7">The sequence shown here is derived from an EMBL/GenBank/DDBJ whole genome shotgun (WGS) entry which is preliminary data.</text>
</comment>
<feature type="domain" description="FAD-binding" evidence="6">
    <location>
        <begin position="431"/>
        <end position="492"/>
    </location>
</feature>
<dbReference type="InterPro" id="IPR036188">
    <property type="entry name" value="FAD/NAD-bd_sf"/>
</dbReference>
<dbReference type="SUPFAM" id="SSF51905">
    <property type="entry name" value="FAD/NAD(P)-binding domain"/>
    <property type="match status" value="1"/>
</dbReference>
<dbReference type="GO" id="GO:0016491">
    <property type="term" value="F:oxidoreductase activity"/>
    <property type="evidence" value="ECO:0007669"/>
    <property type="project" value="UniProtKB-KW"/>
</dbReference>
<reference evidence="7 8" key="1">
    <citation type="journal article" date="2018" name="Plant J.">
        <title>Genome sequences of Chlorella sorokiniana UTEX 1602 and Micractinium conductrix SAG 241.80: implications to maltose excretion by a green alga.</title>
        <authorList>
            <person name="Arriola M.B."/>
            <person name="Velmurugan N."/>
            <person name="Zhang Y."/>
            <person name="Plunkett M.H."/>
            <person name="Hondzo H."/>
            <person name="Barney B.M."/>
        </authorList>
    </citation>
    <scope>NUCLEOTIDE SEQUENCE [LARGE SCALE GENOMIC DNA]</scope>
    <source>
        <strain evidence="8">UTEX 1602</strain>
    </source>
</reference>
<organism evidence="7 8">
    <name type="scientific">Chlorella sorokiniana</name>
    <name type="common">Freshwater green alga</name>
    <dbReference type="NCBI Taxonomy" id="3076"/>
    <lineage>
        <taxon>Eukaryota</taxon>
        <taxon>Viridiplantae</taxon>
        <taxon>Chlorophyta</taxon>
        <taxon>core chlorophytes</taxon>
        <taxon>Trebouxiophyceae</taxon>
        <taxon>Chlorellales</taxon>
        <taxon>Chlorellaceae</taxon>
        <taxon>Chlorella clade</taxon>
        <taxon>Chlorella</taxon>
    </lineage>
</organism>
<dbReference type="PANTHER" id="PTHR46496:SF1">
    <property type="entry name" value="ZEAXANTHIN EPOXIDASE, CHLOROPLASTIC"/>
    <property type="match status" value="1"/>
</dbReference>
<dbReference type="EMBL" id="LHPG02000014">
    <property type="protein sequence ID" value="PRW39250.1"/>
    <property type="molecule type" value="Genomic_DNA"/>
</dbReference>
<dbReference type="STRING" id="3076.A0A2P6TJ34"/>
<keyword evidence="2" id="KW-0285">Flavoprotein</keyword>
<keyword evidence="3" id="KW-0274">FAD</keyword>
<dbReference type="OrthoDB" id="531840at2759"/>
<dbReference type="Gene3D" id="3.50.50.60">
    <property type="entry name" value="FAD/NAD(P)-binding domain"/>
    <property type="match status" value="1"/>
</dbReference>
<evidence type="ECO:0000256" key="1">
    <source>
        <dbReference type="ARBA" id="ARBA00001974"/>
    </source>
</evidence>
<evidence type="ECO:0000256" key="4">
    <source>
        <dbReference type="ARBA" id="ARBA00023002"/>
    </source>
</evidence>
<accession>A0A2P6TJ34</accession>
<feature type="domain" description="FAD-binding" evidence="6">
    <location>
        <begin position="131"/>
        <end position="302"/>
    </location>
</feature>
<gene>
    <name evidence="7" type="ORF">C2E21_7160</name>
</gene>
<dbReference type="AlphaFoldDB" id="A0A2P6TJ34"/>
<keyword evidence="4" id="KW-0560">Oxidoreductase</keyword>
<dbReference type="PANTHER" id="PTHR46496">
    <property type="match status" value="1"/>
</dbReference>
<evidence type="ECO:0000256" key="3">
    <source>
        <dbReference type="ARBA" id="ARBA00022827"/>
    </source>
</evidence>
<dbReference type="InterPro" id="IPR002938">
    <property type="entry name" value="FAD-bd"/>
</dbReference>
<feature type="region of interest" description="Disordered" evidence="5">
    <location>
        <begin position="107"/>
        <end position="126"/>
    </location>
</feature>
<evidence type="ECO:0000256" key="5">
    <source>
        <dbReference type="SAM" id="MobiDB-lite"/>
    </source>
</evidence>
<evidence type="ECO:0000313" key="8">
    <source>
        <dbReference type="Proteomes" id="UP000239899"/>
    </source>
</evidence>
<protein>
    <submittedName>
        <fullName evidence="7">FAD NAD(P)-binding domain-containing</fullName>
    </submittedName>
</protein>
<keyword evidence="8" id="KW-1185">Reference proteome</keyword>
<evidence type="ECO:0000259" key="6">
    <source>
        <dbReference type="Pfam" id="PF01494"/>
    </source>
</evidence>
<comment type="cofactor">
    <cofactor evidence="1">
        <name>FAD</name>
        <dbReference type="ChEBI" id="CHEBI:57692"/>
    </cofactor>
</comment>
<dbReference type="Proteomes" id="UP000239899">
    <property type="component" value="Unassembled WGS sequence"/>
</dbReference>
<sequence length="557" mass="58704">MTFQGLLKDVGSHGGTVLFPFGGRVYEVELQAYNSSPGSDEDKASCDFVREEGHAVLQCLTTRAALELQQALDGCGAAAADTPRFELPPIQLIGTFADLVEQLQESVKERREAQAQGQRPDVQQGPAHEQLDVAIVGGGPGGLAAAQALLVASPGLRVAVFERSTLRPRGASLAVQPNGIRALEAIQPGLGRRVEAIHVETTERRNYTADGQLLSVAADDGAAAAFVRQHGPYSLVAWHQLQATLAAALPPGVLHQEAAFARNEEAAAGVTLHFHGEQRPPMTAQLLIGADGAQSGVRQQLLEDGPPSFLGSAIWRGVAPEPSWWPGPGTYCIWLQQPRILRAFSLPGTGLVVWQAFAPLPAARLEDIGGGRAAYIQDPAARMELGEARKARALEPGMFGGWCSEATDLISSTDALSVTEHGQFCRSPDACQVWARGRVALLGDAAHLATQFLAQGTSQAFEDALELGRAVGAHGPTPAALQAYQAARQPTNAFVHAQSLQMHQDFQSGRYKPGSSPPLELTRSVELGLWAKRFEPLAVGAAAVAAATTAASAAAAT</sequence>
<evidence type="ECO:0000313" key="7">
    <source>
        <dbReference type="EMBL" id="PRW39250.1"/>
    </source>
</evidence>
<proteinExistence type="predicted"/>
<dbReference type="PRINTS" id="PR00420">
    <property type="entry name" value="RNGMNOXGNASE"/>
</dbReference>
<dbReference type="GO" id="GO:0071949">
    <property type="term" value="F:FAD binding"/>
    <property type="evidence" value="ECO:0007669"/>
    <property type="project" value="InterPro"/>
</dbReference>
<evidence type="ECO:0000256" key="2">
    <source>
        <dbReference type="ARBA" id="ARBA00022630"/>
    </source>
</evidence>
<name>A0A2P6TJ34_CHLSO</name>